<dbReference type="HOGENOM" id="CLU_2426550_0_0_1"/>
<proteinExistence type="predicted"/>
<accession>A0A0C2T3F2</accession>
<name>A0A0C2T3F2_AMAMK</name>
<dbReference type="Proteomes" id="UP000054549">
    <property type="component" value="Unassembled WGS sequence"/>
</dbReference>
<dbReference type="EMBL" id="KN818224">
    <property type="protein sequence ID" value="KIL70405.1"/>
    <property type="molecule type" value="Genomic_DNA"/>
</dbReference>
<protein>
    <submittedName>
        <fullName evidence="1">Uncharacterized protein</fullName>
    </submittedName>
</protein>
<evidence type="ECO:0000313" key="2">
    <source>
        <dbReference type="Proteomes" id="UP000054549"/>
    </source>
</evidence>
<dbReference type="InParanoid" id="A0A0C2T3F2"/>
<evidence type="ECO:0000313" key="1">
    <source>
        <dbReference type="EMBL" id="KIL70405.1"/>
    </source>
</evidence>
<dbReference type="AlphaFoldDB" id="A0A0C2T3F2"/>
<organism evidence="1 2">
    <name type="scientific">Amanita muscaria (strain Koide BX008)</name>
    <dbReference type="NCBI Taxonomy" id="946122"/>
    <lineage>
        <taxon>Eukaryota</taxon>
        <taxon>Fungi</taxon>
        <taxon>Dikarya</taxon>
        <taxon>Basidiomycota</taxon>
        <taxon>Agaricomycotina</taxon>
        <taxon>Agaricomycetes</taxon>
        <taxon>Agaricomycetidae</taxon>
        <taxon>Agaricales</taxon>
        <taxon>Pluteineae</taxon>
        <taxon>Amanitaceae</taxon>
        <taxon>Amanita</taxon>
    </lineage>
</organism>
<sequence>MWTSSCNPLPTILDSPYAESDCEKCKASICDECASQTLASPFRTLIPVILPSARRVLDTSQLGCEGNRTVMSGHRLFSLEYIKSLTRSDLP</sequence>
<reference evidence="1 2" key="1">
    <citation type="submission" date="2014-04" db="EMBL/GenBank/DDBJ databases">
        <title>Evolutionary Origins and Diversification of the Mycorrhizal Mutualists.</title>
        <authorList>
            <consortium name="DOE Joint Genome Institute"/>
            <consortium name="Mycorrhizal Genomics Consortium"/>
            <person name="Kohler A."/>
            <person name="Kuo A."/>
            <person name="Nagy L.G."/>
            <person name="Floudas D."/>
            <person name="Copeland A."/>
            <person name="Barry K.W."/>
            <person name="Cichocki N."/>
            <person name="Veneault-Fourrey C."/>
            <person name="LaButti K."/>
            <person name="Lindquist E.A."/>
            <person name="Lipzen A."/>
            <person name="Lundell T."/>
            <person name="Morin E."/>
            <person name="Murat C."/>
            <person name="Riley R."/>
            <person name="Ohm R."/>
            <person name="Sun H."/>
            <person name="Tunlid A."/>
            <person name="Henrissat B."/>
            <person name="Grigoriev I.V."/>
            <person name="Hibbett D.S."/>
            <person name="Martin F."/>
        </authorList>
    </citation>
    <scope>NUCLEOTIDE SEQUENCE [LARGE SCALE GENOMIC DNA]</scope>
    <source>
        <strain evidence="1 2">Koide BX008</strain>
    </source>
</reference>
<gene>
    <name evidence="1" type="ORF">M378DRAFT_621625</name>
</gene>
<keyword evidence="2" id="KW-1185">Reference proteome</keyword>